<proteinExistence type="predicted"/>
<sequence>MEQLENAPHRRKVYQKRYDSFSLPDLEFKKRYRFNKHTTSFIIDLVRQDLQLDPRGCVTSPELQVLTAIRCWGRREVQDDGGDLHRLTQPTVSRICAREARAIARHPETYIKMPHSPAEEQRVIREFLEIRNFPSVLGCIDCTHIKIKKSGGDAALYYIKRKRILFIECTNHDDELNTIVDAELLSQIGEVRGRLQ</sequence>
<dbReference type="AlphaFoldDB" id="A0A8S3W2Q5"/>
<evidence type="ECO:0000313" key="1">
    <source>
        <dbReference type="EMBL" id="CAG4937749.1"/>
    </source>
</evidence>
<gene>
    <name evidence="1" type="ORF">PAPOLLO_LOCUS1477</name>
</gene>
<name>A0A8S3W2Q5_PARAO</name>
<reference evidence="1" key="1">
    <citation type="submission" date="2021-04" db="EMBL/GenBank/DDBJ databases">
        <authorList>
            <person name="Tunstrom K."/>
        </authorList>
    </citation>
    <scope>NUCLEOTIDE SEQUENCE</scope>
</reference>
<keyword evidence="2" id="KW-1185">Reference proteome</keyword>
<accession>A0A8S3W2Q5</accession>
<evidence type="ECO:0000313" key="2">
    <source>
        <dbReference type="Proteomes" id="UP000691718"/>
    </source>
</evidence>
<protein>
    <submittedName>
        <fullName evidence="1">(apollo) hypothetical protein</fullName>
    </submittedName>
</protein>
<organism evidence="1 2">
    <name type="scientific">Parnassius apollo</name>
    <name type="common">Apollo butterfly</name>
    <name type="synonym">Papilio apollo</name>
    <dbReference type="NCBI Taxonomy" id="110799"/>
    <lineage>
        <taxon>Eukaryota</taxon>
        <taxon>Metazoa</taxon>
        <taxon>Ecdysozoa</taxon>
        <taxon>Arthropoda</taxon>
        <taxon>Hexapoda</taxon>
        <taxon>Insecta</taxon>
        <taxon>Pterygota</taxon>
        <taxon>Neoptera</taxon>
        <taxon>Endopterygota</taxon>
        <taxon>Lepidoptera</taxon>
        <taxon>Glossata</taxon>
        <taxon>Ditrysia</taxon>
        <taxon>Papilionoidea</taxon>
        <taxon>Papilionidae</taxon>
        <taxon>Parnassiinae</taxon>
        <taxon>Parnassini</taxon>
        <taxon>Parnassius</taxon>
        <taxon>Parnassius</taxon>
    </lineage>
</organism>
<comment type="caution">
    <text evidence="1">The sequence shown here is derived from an EMBL/GenBank/DDBJ whole genome shotgun (WGS) entry which is preliminary data.</text>
</comment>
<dbReference type="EMBL" id="CAJQZP010000088">
    <property type="protein sequence ID" value="CAG4937749.1"/>
    <property type="molecule type" value="Genomic_DNA"/>
</dbReference>
<dbReference type="OrthoDB" id="2430314at2759"/>
<dbReference type="Proteomes" id="UP000691718">
    <property type="component" value="Unassembled WGS sequence"/>
</dbReference>